<dbReference type="EMBL" id="JAOPGA020000947">
    <property type="protein sequence ID" value="KAL0483271.1"/>
    <property type="molecule type" value="Genomic_DNA"/>
</dbReference>
<dbReference type="PANTHER" id="PTHR46093">
    <property type="entry name" value="ACYL-COA-BINDING DOMAIN-CONTAINING PROTEIN 5"/>
    <property type="match status" value="1"/>
</dbReference>
<gene>
    <name evidence="3" type="ORF">AKO1_014628</name>
</gene>
<dbReference type="InterPro" id="IPR006652">
    <property type="entry name" value="Kelch_1"/>
</dbReference>
<dbReference type="Pfam" id="PF01344">
    <property type="entry name" value="Kelch_1"/>
    <property type="match status" value="1"/>
</dbReference>
<organism evidence="3 4">
    <name type="scientific">Acrasis kona</name>
    <dbReference type="NCBI Taxonomy" id="1008807"/>
    <lineage>
        <taxon>Eukaryota</taxon>
        <taxon>Discoba</taxon>
        <taxon>Heterolobosea</taxon>
        <taxon>Tetramitia</taxon>
        <taxon>Eutetramitia</taxon>
        <taxon>Acrasidae</taxon>
        <taxon>Acrasis</taxon>
    </lineage>
</organism>
<name>A0AAW2Z2E2_9EUKA</name>
<evidence type="ECO:0000256" key="1">
    <source>
        <dbReference type="ARBA" id="ARBA00022441"/>
    </source>
</evidence>
<dbReference type="AlphaFoldDB" id="A0AAW2Z2E2"/>
<evidence type="ECO:0000313" key="4">
    <source>
        <dbReference type="Proteomes" id="UP001431209"/>
    </source>
</evidence>
<accession>A0AAW2Z2E2</accession>
<dbReference type="Gene3D" id="3.30.710.10">
    <property type="entry name" value="Potassium Channel Kv1.1, Chain A"/>
    <property type="match status" value="1"/>
</dbReference>
<keyword evidence="2" id="KW-0677">Repeat</keyword>
<protein>
    <submittedName>
        <fullName evidence="3">Leucine-zipper-like transcriptional regulator</fullName>
    </submittedName>
</protein>
<dbReference type="InterPro" id="IPR015915">
    <property type="entry name" value="Kelch-typ_b-propeller"/>
</dbReference>
<sequence length="568" mass="64392">MIWTSRVLCSFWDANNKAQVGLLERYNHTSAIHQDKFMYLYGGLVIEHGGENSATSATTTNSFLRYNLETGEYQTLNEFIAPNFSLPSLSHHTMTVINNKMYIYGGKDRSDNPCGEVYTFDLTKEDWTKVITTSFSNTPTTPKKMDFKNYNDPTKRYGHTAVAVENSIYVFGGTDGKNYYNDIRVFDTGAYSWVTVKTHGPAPTPRSGHSCVLYGTNTLFVFGGGNDFKLFNDLYSFSMDTVTWTKITTKGSLEPVKRIHHTANVLANKMILFGGIVGDQDRQHDLMLLDLEDFRWDVSTIKQDTSTCPPSGLNAHTSALSDSSKMWVVGGKSGDTVSGLVYTLETGISVMVDPIDFGRSNLPNDLLVAVDNTCMYYDLKMNYANRTYHLHRAMLRIRCPALYQEYLRMVRANLADQPIDFESTIKKIQRRRSQPTCTQQQVSEYSQDVIFYLMEFIYTDGVSILENDEQVDNNTLSQLHTLANVLDLTRLESLISNYSNMTVPIPPPTIFADMHSLLRLCELESPVVHALDSIFDTHHDPDQDNDSNHDDKMMKKKKIPILLAYKLQ</sequence>
<dbReference type="SUPFAM" id="SSF54695">
    <property type="entry name" value="POZ domain"/>
    <property type="match status" value="1"/>
</dbReference>
<dbReference type="Pfam" id="PF24681">
    <property type="entry name" value="Kelch_KLHDC2_KLHL20_DRC7"/>
    <property type="match status" value="1"/>
</dbReference>
<dbReference type="SUPFAM" id="SSF117281">
    <property type="entry name" value="Kelch motif"/>
    <property type="match status" value="1"/>
</dbReference>
<evidence type="ECO:0000256" key="2">
    <source>
        <dbReference type="ARBA" id="ARBA00022737"/>
    </source>
</evidence>
<dbReference type="Proteomes" id="UP001431209">
    <property type="component" value="Unassembled WGS sequence"/>
</dbReference>
<reference evidence="3 4" key="1">
    <citation type="submission" date="2024-03" db="EMBL/GenBank/DDBJ databases">
        <title>The Acrasis kona genome and developmental transcriptomes reveal deep origins of eukaryotic multicellular pathways.</title>
        <authorList>
            <person name="Sheikh S."/>
            <person name="Fu C.-J."/>
            <person name="Brown M.W."/>
            <person name="Baldauf S.L."/>
        </authorList>
    </citation>
    <scope>NUCLEOTIDE SEQUENCE [LARGE SCALE GENOMIC DNA]</scope>
    <source>
        <strain evidence="3 4">ATCC MYA-3509</strain>
    </source>
</reference>
<evidence type="ECO:0000313" key="3">
    <source>
        <dbReference type="EMBL" id="KAL0483271.1"/>
    </source>
</evidence>
<proteinExistence type="predicted"/>
<dbReference type="Gene3D" id="2.120.10.80">
    <property type="entry name" value="Kelch-type beta propeller"/>
    <property type="match status" value="2"/>
</dbReference>
<dbReference type="InterPro" id="IPR011333">
    <property type="entry name" value="SKP1/BTB/POZ_sf"/>
</dbReference>
<keyword evidence="1" id="KW-0880">Kelch repeat</keyword>
<dbReference type="PANTHER" id="PTHR46093:SF18">
    <property type="entry name" value="FIBRONECTIN TYPE-III DOMAIN-CONTAINING PROTEIN"/>
    <property type="match status" value="1"/>
</dbReference>
<comment type="caution">
    <text evidence="3">The sequence shown here is derived from an EMBL/GenBank/DDBJ whole genome shotgun (WGS) entry which is preliminary data.</text>
</comment>
<keyword evidence="4" id="KW-1185">Reference proteome</keyword>